<dbReference type="SUPFAM" id="SSF52833">
    <property type="entry name" value="Thioredoxin-like"/>
    <property type="match status" value="1"/>
</dbReference>
<dbReference type="STRING" id="578462.A0A0L0RWY5"/>
<dbReference type="GO" id="GO:0004364">
    <property type="term" value="F:glutathione transferase activity"/>
    <property type="evidence" value="ECO:0007669"/>
    <property type="project" value="TreeGrafter"/>
</dbReference>
<reference evidence="4" key="2">
    <citation type="submission" date="2009-11" db="EMBL/GenBank/DDBJ databases">
        <title>The Genome Sequence of Allomyces macrogynus strain ATCC 38327.</title>
        <authorList>
            <consortium name="The Broad Institute Genome Sequencing Platform"/>
            <person name="Russ C."/>
            <person name="Cuomo C."/>
            <person name="Shea T."/>
            <person name="Young S.K."/>
            <person name="Zeng Q."/>
            <person name="Koehrsen M."/>
            <person name="Haas B."/>
            <person name="Borodovsky M."/>
            <person name="Guigo R."/>
            <person name="Alvarado L."/>
            <person name="Berlin A."/>
            <person name="Borenstein D."/>
            <person name="Chen Z."/>
            <person name="Engels R."/>
            <person name="Freedman E."/>
            <person name="Gellesch M."/>
            <person name="Goldberg J."/>
            <person name="Griggs A."/>
            <person name="Gujja S."/>
            <person name="Heiman D."/>
            <person name="Hepburn T."/>
            <person name="Howarth C."/>
            <person name="Jen D."/>
            <person name="Larson L."/>
            <person name="Lewis B."/>
            <person name="Mehta T."/>
            <person name="Park D."/>
            <person name="Pearson M."/>
            <person name="Roberts A."/>
            <person name="Saif S."/>
            <person name="Shenoy N."/>
            <person name="Sisk P."/>
            <person name="Stolte C."/>
            <person name="Sykes S."/>
            <person name="Walk T."/>
            <person name="White J."/>
            <person name="Yandava C."/>
            <person name="Burger G."/>
            <person name="Gray M.W."/>
            <person name="Holland P.W.H."/>
            <person name="King N."/>
            <person name="Lang F.B.F."/>
            <person name="Roger A.J."/>
            <person name="Ruiz-Trillo I."/>
            <person name="Lander E."/>
            <person name="Nusbaum C."/>
        </authorList>
    </citation>
    <scope>NUCLEOTIDE SEQUENCE [LARGE SCALE GENOMIC DNA]</scope>
    <source>
        <strain evidence="4">ATCC 38327</strain>
    </source>
</reference>
<proteinExistence type="predicted"/>
<dbReference type="PANTHER" id="PTHR11571:SF150">
    <property type="entry name" value="GLUTATHIONE S-TRANSFERASE"/>
    <property type="match status" value="1"/>
</dbReference>
<dbReference type="InterPro" id="IPR004045">
    <property type="entry name" value="Glutathione_S-Trfase_N"/>
</dbReference>
<dbReference type="VEuPathDB" id="FungiDB:AMAG_00851"/>
<protein>
    <recommendedName>
        <fullName evidence="5">Glutathione S-transferase</fullName>
    </recommendedName>
</protein>
<dbReference type="EMBL" id="GG745328">
    <property type="protein sequence ID" value="KNE54907.1"/>
    <property type="molecule type" value="Genomic_DNA"/>
</dbReference>
<dbReference type="InterPro" id="IPR036249">
    <property type="entry name" value="Thioredoxin-like_sf"/>
</dbReference>
<keyword evidence="4" id="KW-1185">Reference proteome</keyword>
<feature type="domain" description="GST C-terminal" evidence="2">
    <location>
        <begin position="176"/>
        <end position="301"/>
    </location>
</feature>
<dbReference type="OrthoDB" id="414243at2759"/>
<dbReference type="AlphaFoldDB" id="A0A0L0RWY5"/>
<dbReference type="InterPro" id="IPR036282">
    <property type="entry name" value="Glutathione-S-Trfase_C_sf"/>
</dbReference>
<evidence type="ECO:0000259" key="2">
    <source>
        <dbReference type="PROSITE" id="PS50405"/>
    </source>
</evidence>
<dbReference type="PROSITE" id="PS50405">
    <property type="entry name" value="GST_CTER"/>
    <property type="match status" value="1"/>
</dbReference>
<dbReference type="Pfam" id="PF02798">
    <property type="entry name" value="GST_N"/>
    <property type="match status" value="1"/>
</dbReference>
<dbReference type="InterPro" id="IPR010987">
    <property type="entry name" value="Glutathione-S-Trfase_C-like"/>
</dbReference>
<dbReference type="GO" id="GO:0006749">
    <property type="term" value="P:glutathione metabolic process"/>
    <property type="evidence" value="ECO:0007669"/>
    <property type="project" value="TreeGrafter"/>
</dbReference>
<dbReference type="Gene3D" id="1.20.1050.10">
    <property type="match status" value="1"/>
</dbReference>
<dbReference type="OMA" id="HTPTTIM"/>
<gene>
    <name evidence="3" type="ORF">AMAG_00851</name>
</gene>
<dbReference type="InterPro" id="IPR050213">
    <property type="entry name" value="GST_superfamily"/>
</dbReference>
<sequence length="301" mass="32699">MSARHAFRSVPGRISLTIARVATFSTHAAVPGAGAATSTILAGPVRPSRCSAQYKLVASVAPALSPAHRLGPLHQARPIANTHTPTTIMAAPAFTVYYWPGKGRAENVRLILEAAGVLYENKYPGDDWAAEKPTTPFGQLPVLLMTDDKSKQLMQLAQSAAIVRFLARKFNLVAEDPLDAALADSVFEHSIEVSNKIIRLVWLTPKEEKPAEIEKFKQEVVPAFIKAQTAILEKNGNKGIYAGKKMTYVEIAAYNTIDEINTLIPGTVTATTAPALWKVHELVANNANIKAYLASPRRHEM</sequence>
<accession>A0A0L0RWY5</accession>
<dbReference type="PROSITE" id="PS50404">
    <property type="entry name" value="GST_NTER"/>
    <property type="match status" value="1"/>
</dbReference>
<evidence type="ECO:0008006" key="5">
    <source>
        <dbReference type="Google" id="ProtNLM"/>
    </source>
</evidence>
<evidence type="ECO:0000313" key="3">
    <source>
        <dbReference type="EMBL" id="KNE54907.1"/>
    </source>
</evidence>
<dbReference type="CDD" id="cd03039">
    <property type="entry name" value="GST_N_Sigma_like"/>
    <property type="match status" value="1"/>
</dbReference>
<feature type="domain" description="GST N-terminal" evidence="1">
    <location>
        <begin position="92"/>
        <end position="174"/>
    </location>
</feature>
<dbReference type="SUPFAM" id="SSF47616">
    <property type="entry name" value="GST C-terminal domain-like"/>
    <property type="match status" value="1"/>
</dbReference>
<dbReference type="PANTHER" id="PTHR11571">
    <property type="entry name" value="GLUTATHIONE S-TRANSFERASE"/>
    <property type="match status" value="1"/>
</dbReference>
<evidence type="ECO:0000313" key="4">
    <source>
        <dbReference type="Proteomes" id="UP000054350"/>
    </source>
</evidence>
<dbReference type="SFLD" id="SFLDS00019">
    <property type="entry name" value="Glutathione_Transferase_(cytos"/>
    <property type="match status" value="1"/>
</dbReference>
<dbReference type="Proteomes" id="UP000054350">
    <property type="component" value="Unassembled WGS sequence"/>
</dbReference>
<dbReference type="eggNOG" id="KOG1695">
    <property type="taxonomic scope" value="Eukaryota"/>
</dbReference>
<evidence type="ECO:0000259" key="1">
    <source>
        <dbReference type="PROSITE" id="PS50404"/>
    </source>
</evidence>
<organism evidence="3 4">
    <name type="scientific">Allomyces macrogynus (strain ATCC 38327)</name>
    <name type="common">Allomyces javanicus var. macrogynus</name>
    <dbReference type="NCBI Taxonomy" id="578462"/>
    <lineage>
        <taxon>Eukaryota</taxon>
        <taxon>Fungi</taxon>
        <taxon>Fungi incertae sedis</taxon>
        <taxon>Blastocladiomycota</taxon>
        <taxon>Blastocladiomycetes</taxon>
        <taxon>Blastocladiales</taxon>
        <taxon>Blastocladiaceae</taxon>
        <taxon>Allomyces</taxon>
    </lineage>
</organism>
<reference evidence="3 4" key="1">
    <citation type="submission" date="2009-11" db="EMBL/GenBank/DDBJ databases">
        <title>Annotation of Allomyces macrogynus ATCC 38327.</title>
        <authorList>
            <consortium name="The Broad Institute Genome Sequencing Platform"/>
            <person name="Russ C."/>
            <person name="Cuomo C."/>
            <person name="Burger G."/>
            <person name="Gray M.W."/>
            <person name="Holland P.W.H."/>
            <person name="King N."/>
            <person name="Lang F.B.F."/>
            <person name="Roger A.J."/>
            <person name="Ruiz-Trillo I."/>
            <person name="Young S.K."/>
            <person name="Zeng Q."/>
            <person name="Gargeya S."/>
            <person name="Fitzgerald M."/>
            <person name="Haas B."/>
            <person name="Abouelleil A."/>
            <person name="Alvarado L."/>
            <person name="Arachchi H.M."/>
            <person name="Berlin A."/>
            <person name="Chapman S.B."/>
            <person name="Gearin G."/>
            <person name="Goldberg J."/>
            <person name="Griggs A."/>
            <person name="Gujja S."/>
            <person name="Hansen M."/>
            <person name="Heiman D."/>
            <person name="Howarth C."/>
            <person name="Larimer J."/>
            <person name="Lui A."/>
            <person name="MacDonald P.J.P."/>
            <person name="McCowen C."/>
            <person name="Montmayeur A."/>
            <person name="Murphy C."/>
            <person name="Neiman D."/>
            <person name="Pearson M."/>
            <person name="Priest M."/>
            <person name="Roberts A."/>
            <person name="Saif S."/>
            <person name="Shea T."/>
            <person name="Sisk P."/>
            <person name="Stolte C."/>
            <person name="Sykes S."/>
            <person name="Wortman J."/>
            <person name="Nusbaum C."/>
            <person name="Birren B."/>
        </authorList>
    </citation>
    <scope>NUCLEOTIDE SEQUENCE [LARGE SCALE GENOMIC DNA]</scope>
    <source>
        <strain evidence="3 4">ATCC 38327</strain>
    </source>
</reference>
<dbReference type="InterPro" id="IPR004046">
    <property type="entry name" value="GST_C"/>
</dbReference>
<dbReference type="Gene3D" id="3.40.30.10">
    <property type="entry name" value="Glutaredoxin"/>
    <property type="match status" value="1"/>
</dbReference>
<dbReference type="Pfam" id="PF14497">
    <property type="entry name" value="GST_C_3"/>
    <property type="match status" value="1"/>
</dbReference>
<name>A0A0L0RWY5_ALLM3</name>
<dbReference type="InterPro" id="IPR040079">
    <property type="entry name" value="Glutathione_S-Trfase"/>
</dbReference>